<keyword evidence="3" id="KW-0560">Oxidoreductase</keyword>
<dbReference type="Gene3D" id="3.40.50.720">
    <property type="entry name" value="NAD(P)-binding Rossmann-like Domain"/>
    <property type="match status" value="1"/>
</dbReference>
<accession>F9X7V2</accession>
<dbReference type="GeneID" id="13395627"/>
<evidence type="ECO:0000313" key="5">
    <source>
        <dbReference type="EMBL" id="EGP88798.1"/>
    </source>
</evidence>
<dbReference type="Pfam" id="PF00106">
    <property type="entry name" value="adh_short"/>
    <property type="match status" value="1"/>
</dbReference>
<dbReference type="PANTHER" id="PTHR44229:SF4">
    <property type="entry name" value="15-HYDROXYPROSTAGLANDIN DEHYDROGENASE [NAD(+)]"/>
    <property type="match status" value="1"/>
</dbReference>
<proteinExistence type="inferred from homology"/>
<evidence type="ECO:0000313" key="6">
    <source>
        <dbReference type="Proteomes" id="UP000008062"/>
    </source>
</evidence>
<dbReference type="InterPro" id="IPR002347">
    <property type="entry name" value="SDR_fam"/>
</dbReference>
<keyword evidence="6" id="KW-1185">Reference proteome</keyword>
<gene>
    <name evidence="5" type="ORF">MYCGRDRAFT_38394</name>
</gene>
<dbReference type="PANTHER" id="PTHR44229">
    <property type="entry name" value="15-HYDROXYPROSTAGLANDIN DEHYDROGENASE [NAD(+)]"/>
    <property type="match status" value="1"/>
</dbReference>
<dbReference type="PROSITE" id="PS00061">
    <property type="entry name" value="ADH_SHORT"/>
    <property type="match status" value="1"/>
</dbReference>
<dbReference type="PRINTS" id="PR00080">
    <property type="entry name" value="SDRFAMILY"/>
</dbReference>
<evidence type="ECO:0008006" key="7">
    <source>
        <dbReference type="Google" id="ProtNLM"/>
    </source>
</evidence>
<dbReference type="GO" id="GO:0016616">
    <property type="term" value="F:oxidoreductase activity, acting on the CH-OH group of donors, NAD or NADP as acceptor"/>
    <property type="evidence" value="ECO:0007669"/>
    <property type="project" value="TreeGrafter"/>
</dbReference>
<organism evidence="5 6">
    <name type="scientific">Zymoseptoria tritici (strain CBS 115943 / IPO323)</name>
    <name type="common">Speckled leaf blotch fungus</name>
    <name type="synonym">Septoria tritici</name>
    <dbReference type="NCBI Taxonomy" id="336722"/>
    <lineage>
        <taxon>Eukaryota</taxon>
        <taxon>Fungi</taxon>
        <taxon>Dikarya</taxon>
        <taxon>Ascomycota</taxon>
        <taxon>Pezizomycotina</taxon>
        <taxon>Dothideomycetes</taxon>
        <taxon>Dothideomycetidae</taxon>
        <taxon>Mycosphaerellales</taxon>
        <taxon>Mycosphaerellaceae</taxon>
        <taxon>Zymoseptoria</taxon>
    </lineage>
</organism>
<dbReference type="KEGG" id="ztr:MYCGRDRAFT_38394"/>
<dbReference type="EMBL" id="CM001198">
    <property type="protein sequence ID" value="EGP88798.1"/>
    <property type="molecule type" value="Genomic_DNA"/>
</dbReference>
<dbReference type="OrthoDB" id="5296at2759"/>
<reference evidence="5 6" key="1">
    <citation type="journal article" date="2011" name="PLoS Genet.">
        <title>Finished genome of the fungal wheat pathogen Mycosphaerella graminicola reveals dispensome structure, chromosome plasticity, and stealth pathogenesis.</title>
        <authorList>
            <person name="Goodwin S.B."/>
            <person name="Ben M'barek S."/>
            <person name="Dhillon B."/>
            <person name="Wittenberg A.H.J."/>
            <person name="Crane C.F."/>
            <person name="Hane J.K."/>
            <person name="Foster A.J."/>
            <person name="Van der Lee T.A.J."/>
            <person name="Grimwood J."/>
            <person name="Aerts A."/>
            <person name="Antoniw J."/>
            <person name="Bailey A."/>
            <person name="Bluhm B."/>
            <person name="Bowler J."/>
            <person name="Bristow J."/>
            <person name="van der Burgt A."/>
            <person name="Canto-Canche B."/>
            <person name="Churchill A.C.L."/>
            <person name="Conde-Ferraez L."/>
            <person name="Cools H.J."/>
            <person name="Coutinho P.M."/>
            <person name="Csukai M."/>
            <person name="Dehal P."/>
            <person name="De Wit P."/>
            <person name="Donzelli B."/>
            <person name="van de Geest H.C."/>
            <person name="van Ham R.C.H.J."/>
            <person name="Hammond-Kosack K.E."/>
            <person name="Henrissat B."/>
            <person name="Kilian A."/>
            <person name="Kobayashi A.K."/>
            <person name="Koopmann E."/>
            <person name="Kourmpetis Y."/>
            <person name="Kuzniar A."/>
            <person name="Lindquist E."/>
            <person name="Lombard V."/>
            <person name="Maliepaard C."/>
            <person name="Martins N."/>
            <person name="Mehrabi R."/>
            <person name="Nap J.P.H."/>
            <person name="Ponomarenko A."/>
            <person name="Rudd J.J."/>
            <person name="Salamov A."/>
            <person name="Schmutz J."/>
            <person name="Schouten H.J."/>
            <person name="Shapiro H."/>
            <person name="Stergiopoulos I."/>
            <person name="Torriani S.F.F."/>
            <person name="Tu H."/>
            <person name="de Vries R.P."/>
            <person name="Waalwijk C."/>
            <person name="Ware S.B."/>
            <person name="Wiebenga A."/>
            <person name="Zwiers L.-H."/>
            <person name="Oliver R.P."/>
            <person name="Grigoriev I.V."/>
            <person name="Kema G.H.J."/>
        </authorList>
    </citation>
    <scope>NUCLEOTIDE SEQUENCE [LARGE SCALE GENOMIC DNA]</scope>
    <source>
        <strain evidence="6">CBS 115943 / IPO323</strain>
    </source>
</reference>
<dbReference type="HOGENOM" id="CLU_010194_13_2_1"/>
<sequence length="288" mass="31273">MALTLQDRAALVTGGGSGICLELTRKLLKAGCNVTIADLALRPEAKDVVAEWKEGRVIFVETDVGEWKQLQAAFNKTMEVFGRLDIVVPGAGLFEPKWSSFWEFNTGKDTIDSSSFKVFDININHPIRATQLAIDYFMRQGLGSGSVCLISSIAAQMTLLPVPLYCASKHAISAFTRSMALLEPAKNIRITAVAPGIVKTPLWPSKRLDWVDDSQDAWVTTSQVADVMIDLITKPEYVGGTVLEVGAYAVRSVEALNDAGPQGVGFTIAKIADGFNDVFPMLEKNFGK</sequence>
<dbReference type="GO" id="GO:0005737">
    <property type="term" value="C:cytoplasm"/>
    <property type="evidence" value="ECO:0007669"/>
    <property type="project" value="TreeGrafter"/>
</dbReference>
<evidence type="ECO:0000256" key="2">
    <source>
        <dbReference type="ARBA" id="ARBA00022857"/>
    </source>
</evidence>
<dbReference type="InParanoid" id="F9X7V2"/>
<name>F9X7V2_ZYMTI</name>
<dbReference type="InterPro" id="IPR036291">
    <property type="entry name" value="NAD(P)-bd_dom_sf"/>
</dbReference>
<dbReference type="InterPro" id="IPR020904">
    <property type="entry name" value="Sc_DH/Rdtase_CS"/>
</dbReference>
<comment type="similarity">
    <text evidence="1 4">Belongs to the short-chain dehydrogenases/reductases (SDR) family.</text>
</comment>
<protein>
    <recommendedName>
        <fullName evidence="7">15-hydroxyprostaglandin dehydrogenase</fullName>
    </recommendedName>
</protein>
<evidence type="ECO:0000256" key="3">
    <source>
        <dbReference type="ARBA" id="ARBA00023002"/>
    </source>
</evidence>
<dbReference type="OMA" id="VRCMAPL"/>
<dbReference type="SUPFAM" id="SSF51735">
    <property type="entry name" value="NAD(P)-binding Rossmann-fold domains"/>
    <property type="match status" value="1"/>
</dbReference>
<dbReference type="PRINTS" id="PR00081">
    <property type="entry name" value="GDHRDH"/>
</dbReference>
<keyword evidence="2" id="KW-0521">NADP</keyword>
<dbReference type="RefSeq" id="XP_003853822.1">
    <property type="nucleotide sequence ID" value="XM_003853774.1"/>
</dbReference>
<dbReference type="eggNOG" id="KOG4169">
    <property type="taxonomic scope" value="Eukaryota"/>
</dbReference>
<evidence type="ECO:0000256" key="4">
    <source>
        <dbReference type="RuleBase" id="RU000363"/>
    </source>
</evidence>
<dbReference type="AlphaFoldDB" id="F9X7V2"/>
<dbReference type="Proteomes" id="UP000008062">
    <property type="component" value="Chromosome 3"/>
</dbReference>
<evidence type="ECO:0000256" key="1">
    <source>
        <dbReference type="ARBA" id="ARBA00006484"/>
    </source>
</evidence>